<protein>
    <submittedName>
        <fullName evidence="1">Uncharacterized protein</fullName>
    </submittedName>
</protein>
<sequence>MLAIGHNLRKMVAKDHFSLLKTAFFILISNLRVYLSGFYRNILQKCLEFENLNHFQISV</sequence>
<dbReference type="Proteomes" id="UP000233618">
    <property type="component" value="Unassembled WGS sequence"/>
</dbReference>
<organism evidence="1 2">
    <name type="scientific">Labilibaculum manganireducens</name>
    <dbReference type="NCBI Taxonomy" id="1940525"/>
    <lineage>
        <taxon>Bacteria</taxon>
        <taxon>Pseudomonadati</taxon>
        <taxon>Bacteroidota</taxon>
        <taxon>Bacteroidia</taxon>
        <taxon>Marinilabiliales</taxon>
        <taxon>Marinifilaceae</taxon>
        <taxon>Labilibaculum</taxon>
    </lineage>
</organism>
<comment type="caution">
    <text evidence="1">The sequence shown here is derived from an EMBL/GenBank/DDBJ whole genome shotgun (WGS) entry which is preliminary data.</text>
</comment>
<evidence type="ECO:0000313" key="1">
    <source>
        <dbReference type="EMBL" id="PKQ66513.1"/>
    </source>
</evidence>
<dbReference type="EMBL" id="MVDE01000014">
    <property type="protein sequence ID" value="PKQ66513.1"/>
    <property type="molecule type" value="Genomic_DNA"/>
</dbReference>
<keyword evidence="2" id="KW-1185">Reference proteome</keyword>
<accession>A0A2N3I8E2</accession>
<evidence type="ECO:0000313" key="2">
    <source>
        <dbReference type="Proteomes" id="UP000233618"/>
    </source>
</evidence>
<name>A0A2N3I8E2_9BACT</name>
<gene>
    <name evidence="1" type="ORF">BZG01_10830</name>
</gene>
<proteinExistence type="predicted"/>
<reference evidence="1 2" key="1">
    <citation type="journal article" date="2017" name="Front. Microbiol.">
        <title>Labilibaculum manganireducens gen. nov., sp. nov. and Labilibaculum filiforme sp. nov., Novel Bacteroidetes Isolated from Subsurface Sediments of the Baltic Sea.</title>
        <authorList>
            <person name="Vandieken V."/>
            <person name="Marshall I.P."/>
            <person name="Niemann H."/>
            <person name="Engelen B."/>
            <person name="Cypionka H."/>
        </authorList>
    </citation>
    <scope>NUCLEOTIDE SEQUENCE [LARGE SCALE GENOMIC DNA]</scope>
    <source>
        <strain evidence="1 2">59.10-2M</strain>
    </source>
</reference>
<dbReference type="AlphaFoldDB" id="A0A2N3I8E2"/>